<feature type="domain" description="HotDog ACOT-type" evidence="3">
    <location>
        <begin position="18"/>
        <end position="135"/>
    </location>
</feature>
<evidence type="ECO:0000256" key="1">
    <source>
        <dbReference type="ARBA" id="ARBA00022801"/>
    </source>
</evidence>
<comment type="caution">
    <text evidence="4">The sequence shown here is derived from an EMBL/GenBank/DDBJ whole genome shotgun (WGS) entry which is preliminary data.</text>
</comment>
<keyword evidence="5" id="KW-1185">Reference proteome</keyword>
<dbReference type="CDD" id="cd03442">
    <property type="entry name" value="BFIT_BACH"/>
    <property type="match status" value="1"/>
</dbReference>
<organism evidence="4 5">
    <name type="scientific">Tetraparma gracilis</name>
    <dbReference type="NCBI Taxonomy" id="2962635"/>
    <lineage>
        <taxon>Eukaryota</taxon>
        <taxon>Sar</taxon>
        <taxon>Stramenopiles</taxon>
        <taxon>Ochrophyta</taxon>
        <taxon>Bolidophyceae</taxon>
        <taxon>Parmales</taxon>
        <taxon>Triparmaceae</taxon>
        <taxon>Tetraparma</taxon>
    </lineage>
</organism>
<sequence length="146" mass="15587">MLSTASSVAKSKSESPTNGGYLASRQLAMPRDANMHNDIFGGWIMSQMDLAAAIAAGRHSKSKVVTVAVDNLVFKQPVHVGDTVSCFTWIKSVGRTSMNVRVVVVAKEELSGCDDRGKVREVTEGVFTMVAVDGKGNKVRVPPLPP</sequence>
<evidence type="ECO:0000313" key="5">
    <source>
        <dbReference type="Proteomes" id="UP001165060"/>
    </source>
</evidence>
<protein>
    <recommendedName>
        <fullName evidence="3">HotDog ACOT-type domain-containing protein</fullName>
    </recommendedName>
</protein>
<name>A0ABQ6MB18_9STRA</name>
<dbReference type="Gene3D" id="3.10.129.10">
    <property type="entry name" value="Hotdog Thioesterase"/>
    <property type="match status" value="1"/>
</dbReference>
<dbReference type="InterPro" id="IPR033120">
    <property type="entry name" value="HOTDOG_ACOT"/>
</dbReference>
<feature type="region of interest" description="Disordered" evidence="2">
    <location>
        <begin position="1"/>
        <end position="22"/>
    </location>
</feature>
<dbReference type="SUPFAM" id="SSF54637">
    <property type="entry name" value="Thioesterase/thiol ester dehydrase-isomerase"/>
    <property type="match status" value="1"/>
</dbReference>
<gene>
    <name evidence="4" type="ORF">TeGR_g8070</name>
</gene>
<dbReference type="InterPro" id="IPR040170">
    <property type="entry name" value="Cytosol_ACT"/>
</dbReference>
<keyword evidence="1" id="KW-0378">Hydrolase</keyword>
<dbReference type="EMBL" id="BRYB01003935">
    <property type="protein sequence ID" value="GMI22958.1"/>
    <property type="molecule type" value="Genomic_DNA"/>
</dbReference>
<evidence type="ECO:0000259" key="3">
    <source>
        <dbReference type="PROSITE" id="PS51770"/>
    </source>
</evidence>
<reference evidence="4 5" key="1">
    <citation type="journal article" date="2023" name="Commun. Biol.">
        <title>Genome analysis of Parmales, the sister group of diatoms, reveals the evolutionary specialization of diatoms from phago-mixotrophs to photoautotrophs.</title>
        <authorList>
            <person name="Ban H."/>
            <person name="Sato S."/>
            <person name="Yoshikawa S."/>
            <person name="Yamada K."/>
            <person name="Nakamura Y."/>
            <person name="Ichinomiya M."/>
            <person name="Sato N."/>
            <person name="Blanc-Mathieu R."/>
            <person name="Endo H."/>
            <person name="Kuwata A."/>
            <person name="Ogata H."/>
        </authorList>
    </citation>
    <scope>NUCLEOTIDE SEQUENCE [LARGE SCALE GENOMIC DNA]</scope>
</reference>
<dbReference type="Proteomes" id="UP001165060">
    <property type="component" value="Unassembled WGS sequence"/>
</dbReference>
<accession>A0ABQ6MB18</accession>
<dbReference type="Pfam" id="PF03061">
    <property type="entry name" value="4HBT"/>
    <property type="match status" value="1"/>
</dbReference>
<dbReference type="PANTHER" id="PTHR11049">
    <property type="entry name" value="ACYL COENZYME A THIOESTER HYDROLASE"/>
    <property type="match status" value="1"/>
</dbReference>
<dbReference type="InterPro" id="IPR006683">
    <property type="entry name" value="Thioestr_dom"/>
</dbReference>
<dbReference type="PANTHER" id="PTHR11049:SF5">
    <property type="entry name" value="ACYL-COA THIOESTER HYDROLASE YCIA"/>
    <property type="match status" value="1"/>
</dbReference>
<feature type="compositionally biased region" description="Polar residues" evidence="2">
    <location>
        <begin position="1"/>
        <end position="18"/>
    </location>
</feature>
<proteinExistence type="predicted"/>
<dbReference type="PROSITE" id="PS51770">
    <property type="entry name" value="HOTDOG_ACOT"/>
    <property type="match status" value="1"/>
</dbReference>
<evidence type="ECO:0000313" key="4">
    <source>
        <dbReference type="EMBL" id="GMI22958.1"/>
    </source>
</evidence>
<evidence type="ECO:0000256" key="2">
    <source>
        <dbReference type="SAM" id="MobiDB-lite"/>
    </source>
</evidence>
<dbReference type="InterPro" id="IPR029069">
    <property type="entry name" value="HotDog_dom_sf"/>
</dbReference>